<evidence type="ECO:0000313" key="3">
    <source>
        <dbReference type="EMBL" id="CAA7270424.1"/>
    </source>
</evidence>
<feature type="domain" description="Transcription factor IIIC putative zinc-finger" evidence="2">
    <location>
        <begin position="725"/>
        <end position="839"/>
    </location>
</feature>
<dbReference type="OrthoDB" id="421374at2759"/>
<dbReference type="GO" id="GO:0000127">
    <property type="term" value="C:transcription factor TFIIIC complex"/>
    <property type="evidence" value="ECO:0007669"/>
    <property type="project" value="InterPro"/>
</dbReference>
<dbReference type="Pfam" id="PF12657">
    <property type="entry name" value="TFIIIC_delta"/>
    <property type="match status" value="1"/>
</dbReference>
<reference evidence="3 4" key="1">
    <citation type="submission" date="2020-01" db="EMBL/GenBank/DDBJ databases">
        <authorList>
            <person name="Gupta K D."/>
        </authorList>
    </citation>
    <scope>NUCLEOTIDE SEQUENCE [LARGE SCALE GENOMIC DNA]</scope>
</reference>
<dbReference type="EMBL" id="CACVBS010000090">
    <property type="protein sequence ID" value="CAA7270424.1"/>
    <property type="molecule type" value="Genomic_DNA"/>
</dbReference>
<dbReference type="InterPro" id="IPR044230">
    <property type="entry name" value="GTF3C4"/>
</dbReference>
<evidence type="ECO:0000313" key="4">
    <source>
        <dbReference type="Proteomes" id="UP000467700"/>
    </source>
</evidence>
<dbReference type="PANTHER" id="PTHR15496">
    <property type="entry name" value="GENERAL TRANSCRIPTION FACTOR 3C POLYPEPTIDE 4 FAMILY"/>
    <property type="match status" value="1"/>
</dbReference>
<dbReference type="GO" id="GO:0006384">
    <property type="term" value="P:transcription initiation at RNA polymerase III promoter"/>
    <property type="evidence" value="ECO:0007669"/>
    <property type="project" value="InterPro"/>
</dbReference>
<comment type="caution">
    <text evidence="3">The sequence shown here is derived from an EMBL/GenBank/DDBJ whole genome shotgun (WGS) entry which is preliminary data.</text>
</comment>
<dbReference type="InterPro" id="IPR036322">
    <property type="entry name" value="WD40_repeat_dom_sf"/>
</dbReference>
<dbReference type="PANTHER" id="PTHR15496:SF2">
    <property type="entry name" value="GENERAL TRANSCRIPTION FACTOR 3C POLYPEPTIDE 4"/>
    <property type="match status" value="1"/>
</dbReference>
<organism evidence="3 4">
    <name type="scientific">Cyclocybe aegerita</name>
    <name type="common">Black poplar mushroom</name>
    <name type="synonym">Agrocybe aegerita</name>
    <dbReference type="NCBI Taxonomy" id="1973307"/>
    <lineage>
        <taxon>Eukaryota</taxon>
        <taxon>Fungi</taxon>
        <taxon>Dikarya</taxon>
        <taxon>Basidiomycota</taxon>
        <taxon>Agaricomycotina</taxon>
        <taxon>Agaricomycetes</taxon>
        <taxon>Agaricomycetidae</taxon>
        <taxon>Agaricales</taxon>
        <taxon>Agaricineae</taxon>
        <taxon>Bolbitiaceae</taxon>
        <taxon>Cyclocybe</taxon>
    </lineage>
</organism>
<dbReference type="InterPro" id="IPR024764">
    <property type="entry name" value="TFIIIC_Znf"/>
</dbReference>
<keyword evidence="4" id="KW-1185">Reference proteome</keyword>
<feature type="domain" description="Transcription factor IIIC 90kDa subunit N-terminal" evidence="1">
    <location>
        <begin position="34"/>
        <end position="154"/>
    </location>
</feature>
<evidence type="ECO:0000259" key="1">
    <source>
        <dbReference type="Pfam" id="PF12657"/>
    </source>
</evidence>
<dbReference type="SUPFAM" id="SSF50978">
    <property type="entry name" value="WD40 repeat-like"/>
    <property type="match status" value="1"/>
</dbReference>
<evidence type="ECO:0008006" key="5">
    <source>
        <dbReference type="Google" id="ProtNLM"/>
    </source>
</evidence>
<protein>
    <recommendedName>
        <fullName evidence="5">Transcription factor IIIC 90kDa subunit N-terminal domain-containing protein</fullName>
    </recommendedName>
</protein>
<dbReference type="Gene3D" id="2.130.10.10">
    <property type="entry name" value="YVTN repeat-like/Quinoprotein amine dehydrogenase"/>
    <property type="match status" value="1"/>
</dbReference>
<dbReference type="Proteomes" id="UP000467700">
    <property type="component" value="Unassembled WGS sequence"/>
</dbReference>
<dbReference type="InterPro" id="IPR024761">
    <property type="entry name" value="TFIIIC_delta_N"/>
</dbReference>
<name>A0A8S0W0K9_CYCAE</name>
<dbReference type="GO" id="GO:0004402">
    <property type="term" value="F:histone acetyltransferase activity"/>
    <property type="evidence" value="ECO:0007669"/>
    <property type="project" value="InterPro"/>
</dbReference>
<accession>A0A8S0W0K9</accession>
<sequence>MSKASQREGLSYAIYTALNIPTVTAHPSPKCIQWSPDGQLCFTTKNAAYLLTPDHGINFDNDSVVRSTPSKDDPALGWFKTMIQTDKSSPMRWPDYSQVWGAVSLGSIDMALISVAISPSGLSAYGGCIFATLTSNMDLNLWTATKNYLKGEWIKFRLSKLRHTSQIVCIEWTPQVDFGITPTPCLDASLLVLGSRAGYLTFLRYRKGEEPEYVGTLWVAQVWITHVAFAGWNIIEPGHYKGRLAYGTSDDTVGFVKITQKLRLIADRFSFVPRYTIETTFEQEDEQVYGLHDNKGMTSTRWVLVPGRSPILVSSNPGLIKLWSASSPTSTSTSEPQNTYWTGQHTLRLQTQRTSLDSSAFHPLSGLCYLQSSDTLIMSLWDGSFHAIREFGFAGDGGPKWGSRKDTEAATEAMDGEINAPGLTCEGLSAVARTMFERSEKESGINKLDMVRVAGMMGYDGAGVMGWVYESTLPSDFSYKHDAKHNEMLVVARVCEQAINDDELLSNLSTLLNMAKTSSAMSPLNLLRPTLLHLRNPVLVQRVHTRLLEILRPPCIPPGSGSDPANPVVPTLQDADELTFTLMEEMREEFKIALRTHLFGWDESLGLRMKLSLADFAWKLAANETNQTECGVVAQALLSSISQKVLRTLIRHVTAVVGALTAADLPFVSRLVVQSMLAGSPADITEEGRQLSLLVRPIIQASKSGTTEATGGKEQAQAEASDEDIVKLLLESCPACGVVVPLEDITSARCGGGHTWARCSVTTFILCTPWVRTCVGCSRKAFLPPSAMAQRNKKVHDDDAGAVNTNLKSNDHLPSVARGWVVEELLEAVQRCLFCGNAFVGIL</sequence>
<proteinExistence type="predicted"/>
<dbReference type="InterPro" id="IPR015943">
    <property type="entry name" value="WD40/YVTN_repeat-like_dom_sf"/>
</dbReference>
<dbReference type="AlphaFoldDB" id="A0A8S0W0K9"/>
<gene>
    <name evidence="3" type="ORF">AAE3_LOCUS12589</name>
</gene>
<evidence type="ECO:0000259" key="2">
    <source>
        <dbReference type="Pfam" id="PF12660"/>
    </source>
</evidence>
<dbReference type="Pfam" id="PF12660">
    <property type="entry name" value="zf-TFIIIC"/>
    <property type="match status" value="1"/>
</dbReference>